<comment type="caution">
    <text evidence="5">The sequence shown here is derived from an EMBL/GenBank/DDBJ whole genome shotgun (WGS) entry which is preliminary data.</text>
</comment>
<feature type="domain" description="HTH luxR-type" evidence="4">
    <location>
        <begin position="193"/>
        <end position="258"/>
    </location>
</feature>
<evidence type="ECO:0000256" key="2">
    <source>
        <dbReference type="ARBA" id="ARBA00023125"/>
    </source>
</evidence>
<dbReference type="SUPFAM" id="SSF46894">
    <property type="entry name" value="C-terminal effector domain of the bipartite response regulators"/>
    <property type="match status" value="1"/>
</dbReference>
<dbReference type="CDD" id="cd06170">
    <property type="entry name" value="LuxR_C_like"/>
    <property type="match status" value="1"/>
</dbReference>
<evidence type="ECO:0000313" key="5">
    <source>
        <dbReference type="EMBL" id="MCT8328131.1"/>
    </source>
</evidence>
<dbReference type="PRINTS" id="PR00038">
    <property type="entry name" value="HTHLUXR"/>
</dbReference>
<dbReference type="PROSITE" id="PS00622">
    <property type="entry name" value="HTH_LUXR_1"/>
    <property type="match status" value="1"/>
</dbReference>
<evidence type="ECO:0000259" key="4">
    <source>
        <dbReference type="PROSITE" id="PS50043"/>
    </source>
</evidence>
<accession>A0ABT2NGT8</accession>
<name>A0ABT2NGT8_9RHOB</name>
<dbReference type="Gene3D" id="1.10.10.10">
    <property type="entry name" value="Winged helix-like DNA-binding domain superfamily/Winged helix DNA-binding domain"/>
    <property type="match status" value="1"/>
</dbReference>
<evidence type="ECO:0000256" key="1">
    <source>
        <dbReference type="ARBA" id="ARBA00023015"/>
    </source>
</evidence>
<sequence>MKDWLEPTGHVVAAIGRAEFPRRLSEALRGIAAYDYTVIFGYRGSARPLDLFDDFPKGKRRVFVQDYQEGPYLLDPFYLASTQSVAAGFYRMRDLAPDRFYQGEYFRNYYVQTGLAEEAGYFVDVAGGATVVVSLMRAKKAFSAREIRDFRQYLPIVSAACRQHWHDLHPPSEARTDAAPGPRMHDSVEAAFLNFGEGTLTPRERAVAEYTLKGHSADAVGRILGISPGTVRIHRRNLYAKLRIRSQGELFSRFIGTLSETGEGR</sequence>
<protein>
    <submittedName>
        <fullName evidence="5">LuxR C-terminal-related transcriptional regulator</fullName>
    </submittedName>
</protein>
<gene>
    <name evidence="5" type="ORF">N5I32_01235</name>
</gene>
<dbReference type="RefSeq" id="WP_261493574.1">
    <property type="nucleotide sequence ID" value="NZ_JAOCQF010000001.1"/>
</dbReference>
<dbReference type="Proteomes" id="UP001205601">
    <property type="component" value="Unassembled WGS sequence"/>
</dbReference>
<keyword evidence="3" id="KW-0804">Transcription</keyword>
<keyword evidence="1" id="KW-0805">Transcription regulation</keyword>
<dbReference type="SMART" id="SM00421">
    <property type="entry name" value="HTH_LUXR"/>
    <property type="match status" value="1"/>
</dbReference>
<evidence type="ECO:0000313" key="6">
    <source>
        <dbReference type="Proteomes" id="UP001205601"/>
    </source>
</evidence>
<dbReference type="EMBL" id="JAOCQF010000001">
    <property type="protein sequence ID" value="MCT8328131.1"/>
    <property type="molecule type" value="Genomic_DNA"/>
</dbReference>
<dbReference type="PANTHER" id="PTHR44688">
    <property type="entry name" value="DNA-BINDING TRANSCRIPTIONAL ACTIVATOR DEVR_DOSR"/>
    <property type="match status" value="1"/>
</dbReference>
<proteinExistence type="predicted"/>
<dbReference type="Pfam" id="PF00196">
    <property type="entry name" value="GerE"/>
    <property type="match status" value="1"/>
</dbReference>
<keyword evidence="2" id="KW-0238">DNA-binding</keyword>
<organism evidence="5 6">
    <name type="scientific">Albidovulum sediminis</name>
    <dbReference type="NCBI Taxonomy" id="3066345"/>
    <lineage>
        <taxon>Bacteria</taxon>
        <taxon>Pseudomonadati</taxon>
        <taxon>Pseudomonadota</taxon>
        <taxon>Alphaproteobacteria</taxon>
        <taxon>Rhodobacterales</taxon>
        <taxon>Paracoccaceae</taxon>
        <taxon>Albidovulum</taxon>
    </lineage>
</organism>
<reference evidence="6" key="1">
    <citation type="submission" date="2023-07" db="EMBL/GenBank/DDBJ databases">
        <title>Defluviimonas sediminis sp. nov., isolated from mangrove sediment.</title>
        <authorList>
            <person name="Liu L."/>
            <person name="Li J."/>
            <person name="Huang Y."/>
            <person name="Pan J."/>
            <person name="Li M."/>
        </authorList>
    </citation>
    <scope>NUCLEOTIDE SEQUENCE [LARGE SCALE GENOMIC DNA]</scope>
    <source>
        <strain evidence="6">FT324</strain>
    </source>
</reference>
<dbReference type="InterPro" id="IPR036388">
    <property type="entry name" value="WH-like_DNA-bd_sf"/>
</dbReference>
<evidence type="ECO:0000256" key="3">
    <source>
        <dbReference type="ARBA" id="ARBA00023163"/>
    </source>
</evidence>
<keyword evidence="6" id="KW-1185">Reference proteome</keyword>
<dbReference type="InterPro" id="IPR016032">
    <property type="entry name" value="Sig_transdc_resp-reg_C-effctor"/>
</dbReference>
<dbReference type="InterPro" id="IPR000792">
    <property type="entry name" value="Tscrpt_reg_LuxR_C"/>
</dbReference>
<dbReference type="PANTHER" id="PTHR44688:SF16">
    <property type="entry name" value="DNA-BINDING TRANSCRIPTIONAL ACTIVATOR DEVR_DOSR"/>
    <property type="match status" value="1"/>
</dbReference>
<dbReference type="PROSITE" id="PS50043">
    <property type="entry name" value="HTH_LUXR_2"/>
    <property type="match status" value="1"/>
</dbReference>